<proteinExistence type="predicted"/>
<sequence length="53" mass="5931">RFGALNLDNFDSCLALLERPKGDKGWGNVVFFIVEPEIFDYSQGEAAVLEIEP</sequence>
<keyword evidence="1" id="KW-0548">Nucleotidyltransferase</keyword>
<keyword evidence="1" id="KW-0808">Transferase</keyword>
<dbReference type="AlphaFoldDB" id="A0A6V8PN07"/>
<feature type="non-terminal residue" evidence="1">
    <location>
        <position position="1"/>
    </location>
</feature>
<dbReference type="Proteomes" id="UP000568877">
    <property type="component" value="Unassembled WGS sequence"/>
</dbReference>
<accession>A0A6V8PN07</accession>
<comment type="caution">
    <text evidence="1">The sequence shown here is derived from an EMBL/GenBank/DDBJ whole genome shotgun (WGS) entry which is preliminary data.</text>
</comment>
<evidence type="ECO:0000313" key="1">
    <source>
        <dbReference type="EMBL" id="GFP33520.1"/>
    </source>
</evidence>
<evidence type="ECO:0000313" key="2">
    <source>
        <dbReference type="Proteomes" id="UP000568877"/>
    </source>
</evidence>
<name>A0A6V8PN07_9ACTN</name>
<dbReference type="EMBL" id="BLSA01000532">
    <property type="protein sequence ID" value="GFP33520.1"/>
    <property type="molecule type" value="Genomic_DNA"/>
</dbReference>
<reference evidence="1 2" key="1">
    <citation type="journal article" date="2020" name="Front. Microbiol.">
        <title>Single-cell genomics of novel Actinobacteria with the Wood-Ljungdahl pathway discovered in a serpentinizing system.</title>
        <authorList>
            <person name="Merino N."/>
            <person name="Kawai M."/>
            <person name="Boyd E.S."/>
            <person name="Colman D.R."/>
            <person name="McGlynn S.E."/>
            <person name="Nealson K.H."/>
            <person name="Kurokawa K."/>
            <person name="Hongoh Y."/>
        </authorList>
    </citation>
    <scope>NUCLEOTIDE SEQUENCE [LARGE SCALE GENOMIC DNA]</scope>
    <source>
        <strain evidence="1 2">S42</strain>
    </source>
</reference>
<dbReference type="GO" id="GO:0016779">
    <property type="term" value="F:nucleotidyltransferase activity"/>
    <property type="evidence" value="ECO:0007669"/>
    <property type="project" value="UniProtKB-KW"/>
</dbReference>
<organism evidence="1 2">
    <name type="scientific">Candidatus Hakubella thermalkaliphila</name>
    <dbReference type="NCBI Taxonomy" id="2754717"/>
    <lineage>
        <taxon>Bacteria</taxon>
        <taxon>Bacillati</taxon>
        <taxon>Actinomycetota</taxon>
        <taxon>Actinomycetota incertae sedis</taxon>
        <taxon>Candidatus Hakubellales</taxon>
        <taxon>Candidatus Hakubellaceae</taxon>
        <taxon>Candidatus Hakubella</taxon>
    </lineage>
</organism>
<gene>
    <name evidence="1" type="ORF">HKBW3S42_01857</name>
</gene>
<protein>
    <submittedName>
        <fullName evidence="1">Glucose-1-phosphate cytidylyltransferase</fullName>
    </submittedName>
</protein>